<keyword evidence="2" id="KW-0812">Transmembrane</keyword>
<evidence type="ECO:0000256" key="1">
    <source>
        <dbReference type="SAM" id="MobiDB-lite"/>
    </source>
</evidence>
<dbReference type="AlphaFoldDB" id="A0A2M8WV09"/>
<keyword evidence="2" id="KW-1133">Transmembrane helix</keyword>
<organism evidence="4 5">
    <name type="scientific">Luteimicrobium subarcticum</name>
    <dbReference type="NCBI Taxonomy" id="620910"/>
    <lineage>
        <taxon>Bacteria</taxon>
        <taxon>Bacillati</taxon>
        <taxon>Actinomycetota</taxon>
        <taxon>Actinomycetes</taxon>
        <taxon>Micrococcales</taxon>
        <taxon>Luteimicrobium</taxon>
    </lineage>
</organism>
<dbReference type="Proteomes" id="UP000231586">
    <property type="component" value="Unassembled WGS sequence"/>
</dbReference>
<protein>
    <recommendedName>
        <fullName evidence="3">General stress protein 17M-like domain-containing protein</fullName>
    </recommendedName>
</protein>
<feature type="domain" description="General stress protein 17M-like" evidence="3">
    <location>
        <begin position="20"/>
        <end position="108"/>
    </location>
</feature>
<dbReference type="InterPro" id="IPR025889">
    <property type="entry name" value="GSP17M-like_dom"/>
</dbReference>
<feature type="compositionally biased region" description="Low complexity" evidence="1">
    <location>
        <begin position="177"/>
        <end position="190"/>
    </location>
</feature>
<dbReference type="Pfam" id="PF11181">
    <property type="entry name" value="YflT"/>
    <property type="match status" value="1"/>
</dbReference>
<keyword evidence="5" id="KW-1185">Reference proteome</keyword>
<sequence>MSMPRSAPVPKVPTPPTGTEIARYGTYMEAQKAVDLLSDKHFPIENVTIVGEDLRAVERITGRLTYARVAIAGLASGAWFGLFVGVLLTLFGGEDESASTIVAAIGIGAAFGVLFGVISYAVAGNRRDFTSQSQLVAMSYAILCRTELAPQATQVLREIGVGNPRVRRAPVPPTAPAQPGGAAGPTGSAAPPVPQHGATPPAYGARGPVGAPPAGAPAQAPAAPAARPTAAPGMTNPDGTPRYGRRLEDVPTAQPAAPATPAPAAPAPTPAAPASAVPTAAAPAPVRPQDAPPAQDAPQTSAPDPKDRPSDGGTADR</sequence>
<accession>A0A2M8WV09</accession>
<dbReference type="EMBL" id="PGTZ01000006">
    <property type="protein sequence ID" value="PJI94763.1"/>
    <property type="molecule type" value="Genomic_DNA"/>
</dbReference>
<reference evidence="4 5" key="1">
    <citation type="submission" date="2017-11" db="EMBL/GenBank/DDBJ databases">
        <title>Genomic Encyclopedia of Archaeal and Bacterial Type Strains, Phase II (KMG-II): From Individual Species to Whole Genera.</title>
        <authorList>
            <person name="Goeker M."/>
        </authorList>
    </citation>
    <scope>NUCLEOTIDE SEQUENCE [LARGE SCALE GENOMIC DNA]</scope>
    <source>
        <strain evidence="4 5">DSM 22413</strain>
    </source>
</reference>
<feature type="compositionally biased region" description="Low complexity" evidence="1">
    <location>
        <begin position="272"/>
        <end position="303"/>
    </location>
</feature>
<evidence type="ECO:0000259" key="3">
    <source>
        <dbReference type="Pfam" id="PF11181"/>
    </source>
</evidence>
<evidence type="ECO:0000313" key="4">
    <source>
        <dbReference type="EMBL" id="PJI94763.1"/>
    </source>
</evidence>
<name>A0A2M8WV09_9MICO</name>
<proteinExistence type="predicted"/>
<feature type="transmembrane region" description="Helical" evidence="2">
    <location>
        <begin position="69"/>
        <end position="92"/>
    </location>
</feature>
<feature type="transmembrane region" description="Helical" evidence="2">
    <location>
        <begin position="98"/>
        <end position="123"/>
    </location>
</feature>
<feature type="compositionally biased region" description="Pro residues" evidence="1">
    <location>
        <begin position="258"/>
        <end position="271"/>
    </location>
</feature>
<evidence type="ECO:0000313" key="5">
    <source>
        <dbReference type="Proteomes" id="UP000231586"/>
    </source>
</evidence>
<feature type="compositionally biased region" description="Basic and acidic residues" evidence="1">
    <location>
        <begin position="304"/>
        <end position="317"/>
    </location>
</feature>
<evidence type="ECO:0000256" key="2">
    <source>
        <dbReference type="SAM" id="Phobius"/>
    </source>
</evidence>
<feature type="region of interest" description="Disordered" evidence="1">
    <location>
        <begin position="164"/>
        <end position="317"/>
    </location>
</feature>
<comment type="caution">
    <text evidence="4">The sequence shown here is derived from an EMBL/GenBank/DDBJ whole genome shotgun (WGS) entry which is preliminary data.</text>
</comment>
<feature type="compositionally biased region" description="Low complexity" evidence="1">
    <location>
        <begin position="216"/>
        <end position="233"/>
    </location>
</feature>
<feature type="compositionally biased region" description="Low complexity" evidence="1">
    <location>
        <begin position="200"/>
        <end position="209"/>
    </location>
</feature>
<keyword evidence="2" id="KW-0472">Membrane</keyword>
<gene>
    <name evidence="4" type="ORF">CLV34_0610</name>
</gene>
<dbReference type="RefSeq" id="WP_211289331.1">
    <property type="nucleotide sequence ID" value="NZ_PGTZ01000006.1"/>
</dbReference>